<dbReference type="OrthoDB" id="1444189at2"/>
<accession>A0A2U0HSB1</accession>
<sequence length="139" mass="16031">MKKLVLILIVAQLLISCSTDDDPRSDYPKKMDITFQLQASDVDRNVQIKSSIIGKDLEIINKSNGNTVLPYKKEYIQQKIPFDTNLVLEYQDYSTVMIGESFQPYTITLYIKINNDIVSKKEVEIRESGQVEFTLFDIE</sequence>
<organism evidence="1 2">
    <name type="scientific">Marixanthomonas spongiae</name>
    <dbReference type="NCBI Taxonomy" id="2174845"/>
    <lineage>
        <taxon>Bacteria</taxon>
        <taxon>Pseudomonadati</taxon>
        <taxon>Bacteroidota</taxon>
        <taxon>Flavobacteriia</taxon>
        <taxon>Flavobacteriales</taxon>
        <taxon>Flavobacteriaceae</taxon>
        <taxon>Marixanthomonas</taxon>
    </lineage>
</organism>
<dbReference type="EMBL" id="QEHR01000020">
    <property type="protein sequence ID" value="PVW11717.1"/>
    <property type="molecule type" value="Genomic_DNA"/>
</dbReference>
<name>A0A2U0HSB1_9FLAO</name>
<proteinExistence type="predicted"/>
<dbReference type="RefSeq" id="WP_116695703.1">
    <property type="nucleotide sequence ID" value="NZ_QEHR01000020.1"/>
</dbReference>
<protein>
    <recommendedName>
        <fullName evidence="3">Lipoprotein</fullName>
    </recommendedName>
</protein>
<dbReference type="Proteomes" id="UP000245962">
    <property type="component" value="Unassembled WGS sequence"/>
</dbReference>
<gene>
    <name evidence="1" type="ORF">DDV96_15580</name>
</gene>
<dbReference type="PROSITE" id="PS51257">
    <property type="entry name" value="PROKAR_LIPOPROTEIN"/>
    <property type="match status" value="1"/>
</dbReference>
<comment type="caution">
    <text evidence="1">The sequence shown here is derived from an EMBL/GenBank/DDBJ whole genome shotgun (WGS) entry which is preliminary data.</text>
</comment>
<evidence type="ECO:0000313" key="2">
    <source>
        <dbReference type="Proteomes" id="UP000245962"/>
    </source>
</evidence>
<evidence type="ECO:0008006" key="3">
    <source>
        <dbReference type="Google" id="ProtNLM"/>
    </source>
</evidence>
<evidence type="ECO:0000313" key="1">
    <source>
        <dbReference type="EMBL" id="PVW11717.1"/>
    </source>
</evidence>
<dbReference type="AlphaFoldDB" id="A0A2U0HSB1"/>
<reference evidence="1 2" key="1">
    <citation type="submission" date="2018-04" db="EMBL/GenBank/DDBJ databases">
        <title>Marixanthomonas spongiae HN-E44 sp. nov., isolated from a marine sponge.</title>
        <authorList>
            <person name="Luo L."/>
            <person name="Zhuang L."/>
        </authorList>
    </citation>
    <scope>NUCLEOTIDE SEQUENCE [LARGE SCALE GENOMIC DNA]</scope>
    <source>
        <strain evidence="1 2">HN-E44</strain>
    </source>
</reference>
<keyword evidence="2" id="KW-1185">Reference proteome</keyword>